<feature type="region of interest" description="Disordered" evidence="12">
    <location>
        <begin position="246"/>
        <end position="304"/>
    </location>
</feature>
<evidence type="ECO:0000256" key="12">
    <source>
        <dbReference type="SAM" id="MobiDB-lite"/>
    </source>
</evidence>
<keyword evidence="8 9" id="KW-0539">Nucleus</keyword>
<feature type="compositionally biased region" description="Basic and acidic residues" evidence="12">
    <location>
        <begin position="250"/>
        <end position="259"/>
    </location>
</feature>
<evidence type="ECO:0000256" key="2">
    <source>
        <dbReference type="ARBA" id="ARBA00022723"/>
    </source>
</evidence>
<dbReference type="GO" id="GO:0000977">
    <property type="term" value="F:RNA polymerase II transcription regulatory region sequence-specific DNA binding"/>
    <property type="evidence" value="ECO:0007669"/>
    <property type="project" value="TreeGrafter"/>
</dbReference>
<dbReference type="SMART" id="SM00132">
    <property type="entry name" value="LIM"/>
    <property type="match status" value="2"/>
</dbReference>
<dbReference type="PROSITE" id="PS00027">
    <property type="entry name" value="HOMEOBOX_1"/>
    <property type="match status" value="1"/>
</dbReference>
<evidence type="ECO:0000256" key="8">
    <source>
        <dbReference type="ARBA" id="ARBA00023242"/>
    </source>
</evidence>
<dbReference type="InterPro" id="IPR001356">
    <property type="entry name" value="HD"/>
</dbReference>
<sequence>MSCEVAMLIEQETPPPRASSPGVPVCAGCSARIHGRFLLRAVDLAWHPRCLRCAECGERLTDSCYSRDGRLFCRDDFFRRFGTRCSACSQGIAPGEAVRRARERLYHARCFACSACARPLLTGDRFLLLPDARLVCLAHLPSAHPHHPHHPHPHQQQQLPPHAHPHHGPSGTTAQRQHAEPGDPPGAAEGPIKRPRTTICARQLEALRGAYKATPKPPRHVRERLASETGLDMRVVQVWFQNRRAKEKRLKKDVGRERWGPSVAAQGTGRAGKGRSRTPRPHQETDPGKGVHRDPAPPERSHHLGGLAQMSSEVVLYGGAAGPPASRSPWYEMDTGIALY</sequence>
<dbReference type="Proteomes" id="UP001318040">
    <property type="component" value="Chromosome 59"/>
</dbReference>
<dbReference type="FunFam" id="1.10.10.60:FF:000219">
    <property type="entry name" value="LIM/homeobox protein Lhx3"/>
    <property type="match status" value="1"/>
</dbReference>
<feature type="compositionally biased region" description="Basic and acidic residues" evidence="12">
    <location>
        <begin position="281"/>
        <end position="302"/>
    </location>
</feature>
<dbReference type="SUPFAM" id="SSF57716">
    <property type="entry name" value="Glucocorticoid receptor-like (DNA-binding domain)"/>
    <property type="match status" value="2"/>
</dbReference>
<keyword evidence="3" id="KW-0677">Repeat</keyword>
<keyword evidence="2 10" id="KW-0479">Metal-binding</keyword>
<dbReference type="PROSITE" id="PS50071">
    <property type="entry name" value="HOMEOBOX_2"/>
    <property type="match status" value="1"/>
</dbReference>
<evidence type="ECO:0000256" key="9">
    <source>
        <dbReference type="PROSITE-ProRule" id="PRU00108"/>
    </source>
</evidence>
<evidence type="ECO:0000256" key="3">
    <source>
        <dbReference type="ARBA" id="ARBA00022737"/>
    </source>
</evidence>
<dbReference type="AlphaFoldDB" id="A0AAJ7UAU5"/>
<dbReference type="PANTHER" id="PTHR24208">
    <property type="entry name" value="LIM/HOMEOBOX PROTEIN LHX"/>
    <property type="match status" value="1"/>
</dbReference>
<dbReference type="CTD" id="8022"/>
<accession>A0AAJ7UAU5</accession>
<keyword evidence="7 9" id="KW-0371">Homeobox</keyword>
<evidence type="ECO:0000256" key="5">
    <source>
        <dbReference type="ARBA" id="ARBA00023038"/>
    </source>
</evidence>
<evidence type="ECO:0000256" key="7">
    <source>
        <dbReference type="ARBA" id="ARBA00023155"/>
    </source>
</evidence>
<keyword evidence="5 10" id="KW-0440">LIM domain</keyword>
<keyword evidence="4 10" id="KW-0862">Zinc</keyword>
<dbReference type="GO" id="GO:0000981">
    <property type="term" value="F:DNA-binding transcription factor activity, RNA polymerase II-specific"/>
    <property type="evidence" value="ECO:0007669"/>
    <property type="project" value="InterPro"/>
</dbReference>
<organism evidence="15 16">
    <name type="scientific">Petromyzon marinus</name>
    <name type="common">Sea lamprey</name>
    <dbReference type="NCBI Taxonomy" id="7757"/>
    <lineage>
        <taxon>Eukaryota</taxon>
        <taxon>Metazoa</taxon>
        <taxon>Chordata</taxon>
        <taxon>Craniata</taxon>
        <taxon>Vertebrata</taxon>
        <taxon>Cyclostomata</taxon>
        <taxon>Hyperoartia</taxon>
        <taxon>Petromyzontiformes</taxon>
        <taxon>Petromyzontidae</taxon>
        <taxon>Petromyzon</taxon>
    </lineage>
</organism>
<proteinExistence type="predicted"/>
<feature type="region of interest" description="Disordered" evidence="12">
    <location>
        <begin position="144"/>
        <end position="195"/>
    </location>
</feature>
<dbReference type="InterPro" id="IPR009057">
    <property type="entry name" value="Homeodomain-like_sf"/>
</dbReference>
<evidence type="ECO:0000256" key="4">
    <source>
        <dbReference type="ARBA" id="ARBA00022833"/>
    </source>
</evidence>
<dbReference type="GO" id="GO:0030182">
    <property type="term" value="P:neuron differentiation"/>
    <property type="evidence" value="ECO:0007669"/>
    <property type="project" value="TreeGrafter"/>
</dbReference>
<dbReference type="FunFam" id="2.10.110.10:FF:000006">
    <property type="entry name" value="LIM homeobox transcription factor 1-beta"/>
    <property type="match status" value="1"/>
</dbReference>
<dbReference type="PROSITE" id="PS50023">
    <property type="entry name" value="LIM_DOMAIN_2"/>
    <property type="match status" value="2"/>
</dbReference>
<keyword evidence="6 9" id="KW-0238">DNA-binding</keyword>
<dbReference type="SMART" id="SM00389">
    <property type="entry name" value="HOX"/>
    <property type="match status" value="1"/>
</dbReference>
<feature type="domain" description="Homeobox" evidence="14">
    <location>
        <begin position="190"/>
        <end position="250"/>
    </location>
</feature>
<dbReference type="Pfam" id="PF00412">
    <property type="entry name" value="LIM"/>
    <property type="match status" value="2"/>
</dbReference>
<dbReference type="InterPro" id="IPR017970">
    <property type="entry name" value="Homeobox_CS"/>
</dbReference>
<name>A0AAJ7UAU5_PETMA</name>
<feature type="compositionally biased region" description="Basic residues" evidence="12">
    <location>
        <begin position="144"/>
        <end position="153"/>
    </location>
</feature>
<dbReference type="CDD" id="cd00086">
    <property type="entry name" value="homeodomain"/>
    <property type="match status" value="1"/>
</dbReference>
<dbReference type="GO" id="GO:0005634">
    <property type="term" value="C:nucleus"/>
    <property type="evidence" value="ECO:0007669"/>
    <property type="project" value="UniProtKB-SubCell"/>
</dbReference>
<dbReference type="GO" id="GO:0046872">
    <property type="term" value="F:metal ion binding"/>
    <property type="evidence" value="ECO:0007669"/>
    <property type="project" value="UniProtKB-KW"/>
</dbReference>
<dbReference type="SUPFAM" id="SSF46689">
    <property type="entry name" value="Homeodomain-like"/>
    <property type="match status" value="1"/>
</dbReference>
<dbReference type="Gene3D" id="1.10.10.60">
    <property type="entry name" value="Homeodomain-like"/>
    <property type="match status" value="1"/>
</dbReference>
<feature type="domain" description="LIM zinc-binding" evidence="13">
    <location>
        <begin position="84"/>
        <end position="146"/>
    </location>
</feature>
<evidence type="ECO:0000313" key="16">
    <source>
        <dbReference type="RefSeq" id="XP_032832334.1"/>
    </source>
</evidence>
<dbReference type="Gene3D" id="2.10.110.10">
    <property type="entry name" value="Cysteine Rich Protein"/>
    <property type="match status" value="2"/>
</dbReference>
<keyword evidence="15" id="KW-1185">Reference proteome</keyword>
<dbReference type="RefSeq" id="XP_032832334.1">
    <property type="nucleotide sequence ID" value="XM_032976443.1"/>
</dbReference>
<dbReference type="InterPro" id="IPR001781">
    <property type="entry name" value="Znf_LIM"/>
</dbReference>
<dbReference type="PANTHER" id="PTHR24208:SF128">
    <property type="entry name" value="LIM3, ISOFORM G"/>
    <property type="match status" value="1"/>
</dbReference>
<evidence type="ECO:0000259" key="14">
    <source>
        <dbReference type="PROSITE" id="PS50071"/>
    </source>
</evidence>
<evidence type="ECO:0000259" key="13">
    <source>
        <dbReference type="PROSITE" id="PS50023"/>
    </source>
</evidence>
<protein>
    <submittedName>
        <fullName evidence="16">LIM/homeobox protein Lhx3</fullName>
    </submittedName>
</protein>
<evidence type="ECO:0000256" key="6">
    <source>
        <dbReference type="ARBA" id="ARBA00023125"/>
    </source>
</evidence>
<dbReference type="Pfam" id="PF00046">
    <property type="entry name" value="Homeodomain"/>
    <property type="match status" value="1"/>
</dbReference>
<evidence type="ECO:0000256" key="11">
    <source>
        <dbReference type="RuleBase" id="RU000682"/>
    </source>
</evidence>
<reference evidence="16" key="1">
    <citation type="submission" date="2025-08" db="UniProtKB">
        <authorList>
            <consortium name="RefSeq"/>
        </authorList>
    </citation>
    <scope>IDENTIFICATION</scope>
    <source>
        <tissue evidence="16">Sperm</tissue>
    </source>
</reference>
<feature type="domain" description="LIM zinc-binding" evidence="13">
    <location>
        <begin position="24"/>
        <end position="83"/>
    </location>
</feature>
<gene>
    <name evidence="16" type="primary">LHX3</name>
</gene>
<feature type="DNA-binding region" description="Homeobox" evidence="9">
    <location>
        <begin position="192"/>
        <end position="251"/>
    </location>
</feature>
<dbReference type="KEGG" id="pmrn:116955393"/>
<evidence type="ECO:0000256" key="1">
    <source>
        <dbReference type="ARBA" id="ARBA00004123"/>
    </source>
</evidence>
<evidence type="ECO:0000313" key="15">
    <source>
        <dbReference type="Proteomes" id="UP001318040"/>
    </source>
</evidence>
<dbReference type="PROSITE" id="PS00478">
    <property type="entry name" value="LIM_DOMAIN_1"/>
    <property type="match status" value="2"/>
</dbReference>
<evidence type="ECO:0000256" key="10">
    <source>
        <dbReference type="PROSITE-ProRule" id="PRU00125"/>
    </source>
</evidence>
<dbReference type="InterPro" id="IPR050453">
    <property type="entry name" value="LIM_Homeobox_TF"/>
</dbReference>
<comment type="subcellular location">
    <subcellularLocation>
        <location evidence="1 9 11">Nucleus</location>
    </subcellularLocation>
</comment>